<dbReference type="PRINTS" id="PR00038">
    <property type="entry name" value="HTHLUXR"/>
</dbReference>
<dbReference type="GO" id="GO:0006355">
    <property type="term" value="P:regulation of DNA-templated transcription"/>
    <property type="evidence" value="ECO:0007669"/>
    <property type="project" value="InterPro"/>
</dbReference>
<gene>
    <name evidence="2" type="ORF">ER308_11220</name>
</gene>
<evidence type="ECO:0000313" key="3">
    <source>
        <dbReference type="Proteomes" id="UP000291469"/>
    </source>
</evidence>
<dbReference type="InterPro" id="IPR000073">
    <property type="entry name" value="AB_hydrolase_1"/>
</dbReference>
<dbReference type="OrthoDB" id="27092at2"/>
<dbReference type="GO" id="GO:0016787">
    <property type="term" value="F:hydrolase activity"/>
    <property type="evidence" value="ECO:0007669"/>
    <property type="project" value="UniProtKB-KW"/>
</dbReference>
<dbReference type="CDD" id="cd06170">
    <property type="entry name" value="LuxR_C_like"/>
    <property type="match status" value="1"/>
</dbReference>
<dbReference type="SUPFAM" id="SSF53474">
    <property type="entry name" value="alpha/beta-Hydrolases"/>
    <property type="match status" value="1"/>
</dbReference>
<dbReference type="InterPro" id="IPR036388">
    <property type="entry name" value="WH-like_DNA-bd_sf"/>
</dbReference>
<dbReference type="Proteomes" id="UP000291469">
    <property type="component" value="Chromosome"/>
</dbReference>
<dbReference type="KEGG" id="erz:ER308_11220"/>
<dbReference type="InterPro" id="IPR016032">
    <property type="entry name" value="Sig_transdc_resp-reg_C-effctor"/>
</dbReference>
<protein>
    <submittedName>
        <fullName evidence="2">Alpha/beta fold hydrolase</fullName>
    </submittedName>
</protein>
<dbReference type="PANTHER" id="PTHR43433:SF8">
    <property type="entry name" value="BIFUNCTIONAL LIPASE_ADENYLATE CYCLASE LIPJ"/>
    <property type="match status" value="1"/>
</dbReference>
<dbReference type="Gene3D" id="3.40.50.1820">
    <property type="entry name" value="alpha/beta hydrolase"/>
    <property type="match status" value="1"/>
</dbReference>
<reference evidence="2 3" key="1">
    <citation type="submission" date="2019-01" db="EMBL/GenBank/DDBJ databases">
        <title>Egibacter rhizosphaerae EGI 80759T.</title>
        <authorList>
            <person name="Chen D.-D."/>
            <person name="Tian Y."/>
            <person name="Jiao J.-Y."/>
            <person name="Zhang X.-T."/>
            <person name="Zhang Y.-G."/>
            <person name="Zhang Y."/>
            <person name="Xiao M."/>
            <person name="Shu W.-S."/>
            <person name="Li W.-J."/>
        </authorList>
    </citation>
    <scope>NUCLEOTIDE SEQUENCE [LARGE SCALE GENOMIC DNA]</scope>
    <source>
        <strain evidence="2 3">EGI 80759</strain>
    </source>
</reference>
<sequence length="352" mass="38294">MVSAGTVRFCRLPDGSRVAYASAGTGPPVVMVPGWLCHLEESWSHHAAASARTKLARSHRFVWYDRLGCGLSDRDGFELSIENDVAQLTAVLDAAGIGSADLIGYSFGAPPAALFAARFPDRVRRLVFYSGFARGTAMMPRESLEALQQLIRTDWSMASQLLATRLLPNASSRDLRWFSRFQRVAAEPEMAALLLAHTWEMDVRDVLPDIRCPVLVAHDREDQTIPATASEEIAVLVPGAEFHLFEGNEHDPFIRDAGSVVEAILAFVEGRPIPSGAAPRPDGAVLTPREQEVLRQLAAGATNQQIASALRIRTKTVERHVTNLYRKLGAGGRADATRHAVAMELVPGEPSA</sequence>
<dbReference type="AlphaFoldDB" id="A0A411YFP8"/>
<dbReference type="SMART" id="SM00421">
    <property type="entry name" value="HTH_LUXR"/>
    <property type="match status" value="1"/>
</dbReference>
<dbReference type="PROSITE" id="PS00622">
    <property type="entry name" value="HTH_LUXR_1"/>
    <property type="match status" value="1"/>
</dbReference>
<dbReference type="InterPro" id="IPR050471">
    <property type="entry name" value="AB_hydrolase"/>
</dbReference>
<dbReference type="EMBL" id="CP036402">
    <property type="protein sequence ID" value="QBI20075.1"/>
    <property type="molecule type" value="Genomic_DNA"/>
</dbReference>
<name>A0A411YFP8_9ACTN</name>
<dbReference type="PROSITE" id="PS50043">
    <property type="entry name" value="HTH_LUXR_2"/>
    <property type="match status" value="1"/>
</dbReference>
<dbReference type="PANTHER" id="PTHR43433">
    <property type="entry name" value="HYDROLASE, ALPHA/BETA FOLD FAMILY PROTEIN"/>
    <property type="match status" value="1"/>
</dbReference>
<evidence type="ECO:0000313" key="2">
    <source>
        <dbReference type="EMBL" id="QBI20075.1"/>
    </source>
</evidence>
<dbReference type="InterPro" id="IPR029058">
    <property type="entry name" value="AB_hydrolase_fold"/>
</dbReference>
<dbReference type="PRINTS" id="PR00111">
    <property type="entry name" value="ABHYDROLASE"/>
</dbReference>
<evidence type="ECO:0000259" key="1">
    <source>
        <dbReference type="PROSITE" id="PS50043"/>
    </source>
</evidence>
<dbReference type="Gene3D" id="1.10.10.10">
    <property type="entry name" value="Winged helix-like DNA-binding domain superfamily/Winged helix DNA-binding domain"/>
    <property type="match status" value="1"/>
</dbReference>
<keyword evidence="3" id="KW-1185">Reference proteome</keyword>
<dbReference type="SUPFAM" id="SSF46894">
    <property type="entry name" value="C-terminal effector domain of the bipartite response regulators"/>
    <property type="match status" value="1"/>
</dbReference>
<proteinExistence type="predicted"/>
<keyword evidence="2" id="KW-0378">Hydrolase</keyword>
<accession>A0A411YFP8</accession>
<dbReference type="GO" id="GO:0003677">
    <property type="term" value="F:DNA binding"/>
    <property type="evidence" value="ECO:0007669"/>
    <property type="project" value="InterPro"/>
</dbReference>
<dbReference type="RefSeq" id="WP_131155072.1">
    <property type="nucleotide sequence ID" value="NZ_CP036402.1"/>
</dbReference>
<organism evidence="2 3">
    <name type="scientific">Egibacter rhizosphaerae</name>
    <dbReference type="NCBI Taxonomy" id="1670831"/>
    <lineage>
        <taxon>Bacteria</taxon>
        <taxon>Bacillati</taxon>
        <taxon>Actinomycetota</taxon>
        <taxon>Nitriliruptoria</taxon>
        <taxon>Egibacterales</taxon>
        <taxon>Egibacteraceae</taxon>
        <taxon>Egibacter</taxon>
    </lineage>
</organism>
<dbReference type="Pfam" id="PF00561">
    <property type="entry name" value="Abhydrolase_1"/>
    <property type="match status" value="1"/>
</dbReference>
<dbReference type="Pfam" id="PF00196">
    <property type="entry name" value="GerE"/>
    <property type="match status" value="1"/>
</dbReference>
<feature type="domain" description="HTH luxR-type" evidence="1">
    <location>
        <begin position="279"/>
        <end position="344"/>
    </location>
</feature>
<dbReference type="InterPro" id="IPR000792">
    <property type="entry name" value="Tscrpt_reg_LuxR_C"/>
</dbReference>